<organism evidence="2 3">
    <name type="scientific">Stephanodiscus triporus</name>
    <dbReference type="NCBI Taxonomy" id="2934178"/>
    <lineage>
        <taxon>Eukaryota</taxon>
        <taxon>Sar</taxon>
        <taxon>Stramenopiles</taxon>
        <taxon>Ochrophyta</taxon>
        <taxon>Bacillariophyta</taxon>
        <taxon>Coscinodiscophyceae</taxon>
        <taxon>Thalassiosirophycidae</taxon>
        <taxon>Stephanodiscales</taxon>
        <taxon>Stephanodiscaceae</taxon>
        <taxon>Stephanodiscus</taxon>
    </lineage>
</organism>
<sequence length="175" mass="19348">MQDEDTGSGRRQLRRLSLENIKSMLMNVITALVESDLEKEKGQKVVAVLINSILQTGGNNMSIRLRLTLSERCKGTCLEILKTTTLVTNAQRHLNGSDFIVTLQEEAGEMSDCDECQKIKNAKLTAIMKLSKAILSVTTPTKAPTKSLTKRDGKSLKTSKPTNSKSMKRKQPKTP</sequence>
<accession>A0ABD3NNV4</accession>
<gene>
    <name evidence="2" type="ORF">ACHAW5_004983</name>
</gene>
<protein>
    <submittedName>
        <fullName evidence="2">Uncharacterized protein</fullName>
    </submittedName>
</protein>
<feature type="compositionally biased region" description="Basic residues" evidence="1">
    <location>
        <begin position="166"/>
        <end position="175"/>
    </location>
</feature>
<dbReference type="EMBL" id="JALLAZ020001267">
    <property type="protein sequence ID" value="KAL3777760.1"/>
    <property type="molecule type" value="Genomic_DNA"/>
</dbReference>
<evidence type="ECO:0000313" key="2">
    <source>
        <dbReference type="EMBL" id="KAL3777760.1"/>
    </source>
</evidence>
<keyword evidence="3" id="KW-1185">Reference proteome</keyword>
<name>A0ABD3NNV4_9STRA</name>
<feature type="compositionally biased region" description="Polar residues" evidence="1">
    <location>
        <begin position="156"/>
        <end position="165"/>
    </location>
</feature>
<evidence type="ECO:0000313" key="3">
    <source>
        <dbReference type="Proteomes" id="UP001530315"/>
    </source>
</evidence>
<proteinExistence type="predicted"/>
<dbReference type="Proteomes" id="UP001530315">
    <property type="component" value="Unassembled WGS sequence"/>
</dbReference>
<evidence type="ECO:0000256" key="1">
    <source>
        <dbReference type="SAM" id="MobiDB-lite"/>
    </source>
</evidence>
<reference evidence="2 3" key="1">
    <citation type="submission" date="2024-10" db="EMBL/GenBank/DDBJ databases">
        <title>Updated reference genomes for cyclostephanoid diatoms.</title>
        <authorList>
            <person name="Roberts W.R."/>
            <person name="Alverson A.J."/>
        </authorList>
    </citation>
    <scope>NUCLEOTIDE SEQUENCE [LARGE SCALE GENOMIC DNA]</scope>
    <source>
        <strain evidence="2 3">AJA276-08</strain>
    </source>
</reference>
<comment type="caution">
    <text evidence="2">The sequence shown here is derived from an EMBL/GenBank/DDBJ whole genome shotgun (WGS) entry which is preliminary data.</text>
</comment>
<feature type="region of interest" description="Disordered" evidence="1">
    <location>
        <begin position="139"/>
        <end position="175"/>
    </location>
</feature>
<dbReference type="AlphaFoldDB" id="A0ABD3NNV4"/>